<evidence type="ECO:0000313" key="2">
    <source>
        <dbReference type="Proteomes" id="UP001316087"/>
    </source>
</evidence>
<sequence length="57" mass="6850">MIRYETICYCCKKVFFVEEGSNKYRLFKQNMQGKYSCEQCDAKVYQEARAQLFSKLT</sequence>
<reference evidence="1 2" key="1">
    <citation type="submission" date="2022-03" db="EMBL/GenBank/DDBJ databases">
        <authorList>
            <person name="Jo J.-H."/>
            <person name="Im W.-T."/>
        </authorList>
    </citation>
    <scope>NUCLEOTIDE SEQUENCE [LARGE SCALE GENOMIC DNA]</scope>
    <source>
        <strain evidence="1 2">MA9</strain>
    </source>
</reference>
<dbReference type="EMBL" id="JAKZFC010000002">
    <property type="protein sequence ID" value="MCH7322000.1"/>
    <property type="molecule type" value="Genomic_DNA"/>
</dbReference>
<name>A0ABS9UDD1_9BACL</name>
<comment type="caution">
    <text evidence="1">The sequence shown here is derived from an EMBL/GenBank/DDBJ whole genome shotgun (WGS) entry which is preliminary data.</text>
</comment>
<organism evidence="1 2">
    <name type="scientific">Solibacillus palustris</name>
    <dbReference type="NCBI Taxonomy" id="2908203"/>
    <lineage>
        <taxon>Bacteria</taxon>
        <taxon>Bacillati</taxon>
        <taxon>Bacillota</taxon>
        <taxon>Bacilli</taxon>
        <taxon>Bacillales</taxon>
        <taxon>Caryophanaceae</taxon>
        <taxon>Solibacillus</taxon>
    </lineage>
</organism>
<keyword evidence="2" id="KW-1185">Reference proteome</keyword>
<accession>A0ABS9UDD1</accession>
<proteinExistence type="predicted"/>
<dbReference type="Proteomes" id="UP001316087">
    <property type="component" value="Unassembled WGS sequence"/>
</dbReference>
<dbReference type="RefSeq" id="WP_241369047.1">
    <property type="nucleotide sequence ID" value="NZ_JAKZFC010000002.1"/>
</dbReference>
<gene>
    <name evidence="1" type="ORF">LZ480_08850</name>
</gene>
<evidence type="ECO:0000313" key="1">
    <source>
        <dbReference type="EMBL" id="MCH7322000.1"/>
    </source>
</evidence>
<evidence type="ECO:0008006" key="3">
    <source>
        <dbReference type="Google" id="ProtNLM"/>
    </source>
</evidence>
<protein>
    <recommendedName>
        <fullName evidence="3">DUF2197 domain-containing protein</fullName>
    </recommendedName>
</protein>